<dbReference type="CDD" id="cd00130">
    <property type="entry name" value="PAS"/>
    <property type="match status" value="1"/>
</dbReference>
<dbReference type="InterPro" id="IPR043128">
    <property type="entry name" value="Rev_trsase/Diguanyl_cyclase"/>
</dbReference>
<dbReference type="Gene3D" id="3.30.450.20">
    <property type="entry name" value="PAS domain"/>
    <property type="match status" value="1"/>
</dbReference>
<dbReference type="SUPFAM" id="SSF55785">
    <property type="entry name" value="PYP-like sensor domain (PAS domain)"/>
    <property type="match status" value="1"/>
</dbReference>
<dbReference type="RefSeq" id="WP_380856594.1">
    <property type="nucleotide sequence ID" value="NZ_JBHRXV010000001.1"/>
</dbReference>
<dbReference type="PROSITE" id="PS50887">
    <property type="entry name" value="GGDEF"/>
    <property type="match status" value="1"/>
</dbReference>
<evidence type="ECO:0000259" key="5">
    <source>
        <dbReference type="PROSITE" id="PS50887"/>
    </source>
</evidence>
<evidence type="ECO:0000313" key="6">
    <source>
        <dbReference type="EMBL" id="MFC3711524.1"/>
    </source>
</evidence>
<dbReference type="InterPro" id="IPR035965">
    <property type="entry name" value="PAS-like_dom_sf"/>
</dbReference>
<feature type="domain" description="PAS" evidence="3">
    <location>
        <begin position="24"/>
        <end position="99"/>
    </location>
</feature>
<dbReference type="SUPFAM" id="SSF55073">
    <property type="entry name" value="Nucleotide cyclase"/>
    <property type="match status" value="1"/>
</dbReference>
<keyword evidence="6" id="KW-0548">Nucleotidyltransferase</keyword>
<evidence type="ECO:0000256" key="1">
    <source>
        <dbReference type="ARBA" id="ARBA00012528"/>
    </source>
</evidence>
<dbReference type="EMBL" id="JBHRXV010000001">
    <property type="protein sequence ID" value="MFC3711524.1"/>
    <property type="molecule type" value="Genomic_DNA"/>
</dbReference>
<dbReference type="InterPro" id="IPR029787">
    <property type="entry name" value="Nucleotide_cyclase"/>
</dbReference>
<dbReference type="Pfam" id="PF00990">
    <property type="entry name" value="GGDEF"/>
    <property type="match status" value="1"/>
</dbReference>
<dbReference type="CDD" id="cd01949">
    <property type="entry name" value="GGDEF"/>
    <property type="match status" value="1"/>
</dbReference>
<gene>
    <name evidence="6" type="ORF">ACFOMD_03010</name>
</gene>
<dbReference type="Pfam" id="PF08447">
    <property type="entry name" value="PAS_3"/>
    <property type="match status" value="1"/>
</dbReference>
<dbReference type="InterPro" id="IPR000700">
    <property type="entry name" value="PAS-assoc_C"/>
</dbReference>
<protein>
    <recommendedName>
        <fullName evidence="1">diguanylate cyclase</fullName>
        <ecNumber evidence="1">2.7.7.65</ecNumber>
    </recommendedName>
</protein>
<dbReference type="SMART" id="SM00091">
    <property type="entry name" value="PAS"/>
    <property type="match status" value="1"/>
</dbReference>
<dbReference type="SMART" id="SM00086">
    <property type="entry name" value="PAC"/>
    <property type="match status" value="1"/>
</dbReference>
<dbReference type="InterPro" id="IPR001610">
    <property type="entry name" value="PAC"/>
</dbReference>
<dbReference type="InterPro" id="IPR000160">
    <property type="entry name" value="GGDEF_dom"/>
</dbReference>
<dbReference type="InterPro" id="IPR013655">
    <property type="entry name" value="PAS_fold_3"/>
</dbReference>
<dbReference type="NCBIfam" id="TIGR00254">
    <property type="entry name" value="GGDEF"/>
    <property type="match status" value="1"/>
</dbReference>
<comment type="catalytic activity">
    <reaction evidence="2">
        <text>2 GTP = 3',3'-c-di-GMP + 2 diphosphate</text>
        <dbReference type="Rhea" id="RHEA:24898"/>
        <dbReference type="ChEBI" id="CHEBI:33019"/>
        <dbReference type="ChEBI" id="CHEBI:37565"/>
        <dbReference type="ChEBI" id="CHEBI:58805"/>
        <dbReference type="EC" id="2.7.7.65"/>
    </reaction>
</comment>
<dbReference type="PROSITE" id="PS50112">
    <property type="entry name" value="PAS"/>
    <property type="match status" value="1"/>
</dbReference>
<evidence type="ECO:0000256" key="2">
    <source>
        <dbReference type="ARBA" id="ARBA00034247"/>
    </source>
</evidence>
<keyword evidence="6" id="KW-0808">Transferase</keyword>
<proteinExistence type="predicted"/>
<dbReference type="InterPro" id="IPR000014">
    <property type="entry name" value="PAS"/>
</dbReference>
<dbReference type="InterPro" id="IPR050469">
    <property type="entry name" value="Diguanylate_Cyclase"/>
</dbReference>
<name>A0ABV7XA48_9SPHN</name>
<evidence type="ECO:0000259" key="3">
    <source>
        <dbReference type="PROSITE" id="PS50112"/>
    </source>
</evidence>
<evidence type="ECO:0000259" key="4">
    <source>
        <dbReference type="PROSITE" id="PS50113"/>
    </source>
</evidence>
<reference evidence="7" key="1">
    <citation type="journal article" date="2019" name="Int. J. Syst. Evol. Microbiol.">
        <title>The Global Catalogue of Microorganisms (GCM) 10K type strain sequencing project: providing services to taxonomists for standard genome sequencing and annotation.</title>
        <authorList>
            <consortium name="The Broad Institute Genomics Platform"/>
            <consortium name="The Broad Institute Genome Sequencing Center for Infectious Disease"/>
            <person name="Wu L."/>
            <person name="Ma J."/>
        </authorList>
    </citation>
    <scope>NUCLEOTIDE SEQUENCE [LARGE SCALE GENOMIC DNA]</scope>
    <source>
        <strain evidence="7">KCTC 42644</strain>
    </source>
</reference>
<dbReference type="SMART" id="SM00267">
    <property type="entry name" value="GGDEF"/>
    <property type="match status" value="1"/>
</dbReference>
<feature type="domain" description="PAC" evidence="4">
    <location>
        <begin position="103"/>
        <end position="156"/>
    </location>
</feature>
<feature type="domain" description="GGDEF" evidence="5">
    <location>
        <begin position="188"/>
        <end position="328"/>
    </location>
</feature>
<dbReference type="PROSITE" id="PS50113">
    <property type="entry name" value="PAC"/>
    <property type="match status" value="1"/>
</dbReference>
<dbReference type="PANTHER" id="PTHR45138">
    <property type="entry name" value="REGULATORY COMPONENTS OF SENSORY TRANSDUCTION SYSTEM"/>
    <property type="match status" value="1"/>
</dbReference>
<dbReference type="EC" id="2.7.7.65" evidence="1"/>
<organism evidence="6 7">
    <name type="scientific">Sphingoaurantiacus capsulatus</name>
    <dbReference type="NCBI Taxonomy" id="1771310"/>
    <lineage>
        <taxon>Bacteria</taxon>
        <taxon>Pseudomonadati</taxon>
        <taxon>Pseudomonadota</taxon>
        <taxon>Alphaproteobacteria</taxon>
        <taxon>Sphingomonadales</taxon>
        <taxon>Sphingosinicellaceae</taxon>
        <taxon>Sphingoaurantiacus</taxon>
    </lineage>
</organism>
<evidence type="ECO:0000313" key="7">
    <source>
        <dbReference type="Proteomes" id="UP001595615"/>
    </source>
</evidence>
<dbReference type="Proteomes" id="UP001595615">
    <property type="component" value="Unassembled WGS sequence"/>
</dbReference>
<dbReference type="PANTHER" id="PTHR45138:SF9">
    <property type="entry name" value="DIGUANYLATE CYCLASE DGCM-RELATED"/>
    <property type="match status" value="1"/>
</dbReference>
<dbReference type="NCBIfam" id="TIGR00229">
    <property type="entry name" value="sensory_box"/>
    <property type="match status" value="1"/>
</dbReference>
<sequence>MALPRFLQRLLGRAGRDERHRAQEHETFKLVAEQSLDVIFRARSSDGRVTYISPSAERLFGWKPEDMMKRGGDVSANSFLHPEDQPRVGAAVARHFSSEVSDLKLEFRIMHRDGHPIWVETNARTVADPVTGKPTDLIFTMRDISAKKVREEALSLAARTDGLTGLANRRAFDEALDREWTSTLAMGGRMSLLLLDVDHFKLFNDSYGHQVGDDCLRAISGAVSSTCAPPAFAARYGGEELAIILPGCDSAEACAAAEKIRTAILNLRVPHTGNPPGGGVVSASIGVATALAGMGGSTTMPQGLLTAADHALYKAKAEGRNRVGTAMVIAGDGRGG</sequence>
<dbReference type="Gene3D" id="3.30.70.270">
    <property type="match status" value="1"/>
</dbReference>
<comment type="caution">
    <text evidence="6">The sequence shown here is derived from an EMBL/GenBank/DDBJ whole genome shotgun (WGS) entry which is preliminary data.</text>
</comment>
<accession>A0ABV7XA48</accession>
<dbReference type="GO" id="GO:0052621">
    <property type="term" value="F:diguanylate cyclase activity"/>
    <property type="evidence" value="ECO:0007669"/>
    <property type="project" value="UniProtKB-EC"/>
</dbReference>
<keyword evidence="7" id="KW-1185">Reference proteome</keyword>